<evidence type="ECO:0000256" key="3">
    <source>
        <dbReference type="SAM" id="MobiDB-lite"/>
    </source>
</evidence>
<evidence type="ECO:0000313" key="5">
    <source>
        <dbReference type="Proteomes" id="UP000275846"/>
    </source>
</evidence>
<proteinExistence type="predicted"/>
<dbReference type="GO" id="GO:0022627">
    <property type="term" value="C:cytosolic small ribosomal subunit"/>
    <property type="evidence" value="ECO:0007669"/>
    <property type="project" value="TreeGrafter"/>
</dbReference>
<dbReference type="SUPFAM" id="SSF54236">
    <property type="entry name" value="Ubiquitin-like"/>
    <property type="match status" value="1"/>
</dbReference>
<evidence type="ECO:0000313" key="6">
    <source>
        <dbReference type="WBParaSite" id="SSLN_0000822101-mRNA-1"/>
    </source>
</evidence>
<dbReference type="InterPro" id="IPR029071">
    <property type="entry name" value="Ubiquitin-like_domsf"/>
</dbReference>
<evidence type="ECO:0000256" key="2">
    <source>
        <dbReference type="ARBA" id="ARBA00023274"/>
    </source>
</evidence>
<dbReference type="Pfam" id="PF04758">
    <property type="entry name" value="Ribosomal_S30"/>
    <property type="match status" value="1"/>
</dbReference>
<reference evidence="6" key="1">
    <citation type="submission" date="2016-06" db="UniProtKB">
        <authorList>
            <consortium name="WormBaseParasite"/>
        </authorList>
    </citation>
    <scope>IDENTIFICATION</scope>
</reference>
<feature type="region of interest" description="Disordered" evidence="3">
    <location>
        <begin position="75"/>
        <end position="95"/>
    </location>
</feature>
<reference evidence="4 5" key="2">
    <citation type="submission" date="2018-11" db="EMBL/GenBank/DDBJ databases">
        <authorList>
            <consortium name="Pathogen Informatics"/>
        </authorList>
    </citation>
    <scope>NUCLEOTIDE SEQUENCE [LARGE SCALE GENOMIC DNA]</scope>
    <source>
        <strain evidence="4 5">NST_G2</strain>
    </source>
</reference>
<dbReference type="WBParaSite" id="SSLN_0000822101-mRNA-1">
    <property type="protein sequence ID" value="SSLN_0000822101-mRNA-1"/>
    <property type="gene ID" value="SSLN_0000822101"/>
</dbReference>
<keyword evidence="5" id="KW-1185">Reference proteome</keyword>
<name>A0A183SUL9_SCHSO</name>
<accession>A0A183SUL9</accession>
<dbReference type="PANTHER" id="PTHR12650:SF15">
    <property type="entry name" value="RIBOSOMAL PROTEIN S30, ISOFORM A"/>
    <property type="match status" value="1"/>
</dbReference>
<evidence type="ECO:0000313" key="4">
    <source>
        <dbReference type="EMBL" id="VDL94302.1"/>
    </source>
</evidence>
<feature type="compositionally biased region" description="Basic residues" evidence="3">
    <location>
        <begin position="84"/>
        <end position="95"/>
    </location>
</feature>
<gene>
    <name evidence="4" type="ORF">SSLN_LOCUS7917</name>
</gene>
<dbReference type="Proteomes" id="UP000275846">
    <property type="component" value="Unassembled WGS sequence"/>
</dbReference>
<dbReference type="AlphaFoldDB" id="A0A183SUL9"/>
<dbReference type="STRING" id="70667.A0A183SUL9"/>
<protein>
    <submittedName>
        <fullName evidence="6">40S ribosomal protein S30</fullName>
    </submittedName>
</protein>
<keyword evidence="1" id="KW-0689">Ribosomal protein</keyword>
<dbReference type="GO" id="GO:0003735">
    <property type="term" value="F:structural constituent of ribosome"/>
    <property type="evidence" value="ECO:0007669"/>
    <property type="project" value="InterPro"/>
</dbReference>
<evidence type="ECO:0000256" key="1">
    <source>
        <dbReference type="ARBA" id="ARBA00022980"/>
    </source>
</evidence>
<sequence length="121" mass="13540">MQLIVRSLDTRVVDTNVCQSAADLKVLLSSEDRLPLEDIQLYHGNTILDNAQRLNELLGDAAVDVIVPTLGVRGQTPKVEKQDKKKKPRGRAKRRMQFNRRFAIVAIPGARRRGPNSNVKA</sequence>
<dbReference type="GO" id="GO:0006412">
    <property type="term" value="P:translation"/>
    <property type="evidence" value="ECO:0007669"/>
    <property type="project" value="InterPro"/>
</dbReference>
<dbReference type="OrthoDB" id="199599at2759"/>
<keyword evidence="2" id="KW-0687">Ribonucleoprotein</keyword>
<dbReference type="CDD" id="cd17039">
    <property type="entry name" value="Ubl_ubiquitin_like"/>
    <property type="match status" value="1"/>
</dbReference>
<dbReference type="EMBL" id="UYSU01034377">
    <property type="protein sequence ID" value="VDL94302.1"/>
    <property type="molecule type" value="Genomic_DNA"/>
</dbReference>
<organism evidence="6">
    <name type="scientific">Schistocephalus solidus</name>
    <name type="common">Tapeworm</name>
    <dbReference type="NCBI Taxonomy" id="70667"/>
    <lineage>
        <taxon>Eukaryota</taxon>
        <taxon>Metazoa</taxon>
        <taxon>Spiralia</taxon>
        <taxon>Lophotrochozoa</taxon>
        <taxon>Platyhelminthes</taxon>
        <taxon>Cestoda</taxon>
        <taxon>Eucestoda</taxon>
        <taxon>Diphyllobothriidea</taxon>
        <taxon>Diphyllobothriidae</taxon>
        <taxon>Schistocephalus</taxon>
    </lineage>
</organism>
<dbReference type="PANTHER" id="PTHR12650">
    <property type="entry name" value="40S RIBOSOMAL PROTEIN S30/UBIQUITIN-LIKE PROTEIN FUBI"/>
    <property type="match status" value="1"/>
</dbReference>
<dbReference type="InterPro" id="IPR006846">
    <property type="entry name" value="Ribosomal_eS30"/>
</dbReference>